<dbReference type="PROSITE" id="PS50075">
    <property type="entry name" value="CARRIER"/>
    <property type="match status" value="1"/>
</dbReference>
<dbReference type="GO" id="GO:0016746">
    <property type="term" value="F:acyltransferase activity"/>
    <property type="evidence" value="ECO:0007669"/>
    <property type="project" value="UniProtKB-KW"/>
</dbReference>
<dbReference type="InterPro" id="IPR014043">
    <property type="entry name" value="Acyl_transferase_dom"/>
</dbReference>
<keyword evidence="4 7" id="KW-0012">Acyltransferase</keyword>
<dbReference type="SUPFAM" id="SSF47336">
    <property type="entry name" value="ACP-like"/>
    <property type="match status" value="1"/>
</dbReference>
<proteinExistence type="predicted"/>
<dbReference type="SMART" id="SM00823">
    <property type="entry name" value="PKS_PP"/>
    <property type="match status" value="1"/>
</dbReference>
<dbReference type="SUPFAM" id="SSF55048">
    <property type="entry name" value="Probable ACP-binding domain of malonyl-CoA ACP transacylase"/>
    <property type="match status" value="1"/>
</dbReference>
<dbReference type="Pfam" id="PF00698">
    <property type="entry name" value="Acyl_transf_1"/>
    <property type="match status" value="1"/>
</dbReference>
<dbReference type="PROSITE" id="PS00012">
    <property type="entry name" value="PHOSPHOPANTETHEINE"/>
    <property type="match status" value="1"/>
</dbReference>
<keyword evidence="1" id="KW-0596">Phosphopantetheine</keyword>
<comment type="caution">
    <text evidence="7">The sequence shown here is derived from an EMBL/GenBank/DDBJ whole genome shotgun (WGS) entry which is preliminary data.</text>
</comment>
<dbReference type="PANTHER" id="PTHR43775">
    <property type="entry name" value="FATTY ACID SYNTHASE"/>
    <property type="match status" value="1"/>
</dbReference>
<keyword evidence="8" id="KW-1185">Reference proteome</keyword>
<accession>A0ABV9E648</accession>
<keyword evidence="2" id="KW-0597">Phosphoprotein</keyword>
<gene>
    <name evidence="7" type="ORF">ACFO4E_29950</name>
</gene>
<dbReference type="PANTHER" id="PTHR43775:SF51">
    <property type="entry name" value="INACTIVE PHENOLPHTHIOCEROL SYNTHESIS POLYKETIDE SYNTHASE TYPE I PKS1-RELATED"/>
    <property type="match status" value="1"/>
</dbReference>
<evidence type="ECO:0000256" key="3">
    <source>
        <dbReference type="ARBA" id="ARBA00022679"/>
    </source>
</evidence>
<keyword evidence="3" id="KW-0808">Transferase</keyword>
<dbReference type="InterPro" id="IPR006162">
    <property type="entry name" value="Ppantetheine_attach_site"/>
</dbReference>
<dbReference type="Proteomes" id="UP001595923">
    <property type="component" value="Unassembled WGS sequence"/>
</dbReference>
<feature type="compositionally biased region" description="Low complexity" evidence="5">
    <location>
        <begin position="444"/>
        <end position="468"/>
    </location>
</feature>
<dbReference type="RefSeq" id="WP_378580667.1">
    <property type="nucleotide sequence ID" value="NZ_JBHSFQ010000074.1"/>
</dbReference>
<evidence type="ECO:0000256" key="1">
    <source>
        <dbReference type="ARBA" id="ARBA00022450"/>
    </source>
</evidence>
<dbReference type="InterPro" id="IPR016035">
    <property type="entry name" value="Acyl_Trfase/lysoPLipase"/>
</dbReference>
<name>A0ABV9E648_9ACTN</name>
<organism evidence="7 8">
    <name type="scientific">Nocardiopsis mangrovi</name>
    <dbReference type="NCBI Taxonomy" id="1179818"/>
    <lineage>
        <taxon>Bacteria</taxon>
        <taxon>Bacillati</taxon>
        <taxon>Actinomycetota</taxon>
        <taxon>Actinomycetes</taxon>
        <taxon>Streptosporangiales</taxon>
        <taxon>Nocardiopsidaceae</taxon>
        <taxon>Nocardiopsis</taxon>
    </lineage>
</organism>
<feature type="region of interest" description="Disordered" evidence="5">
    <location>
        <begin position="279"/>
        <end position="300"/>
    </location>
</feature>
<feature type="region of interest" description="Disordered" evidence="5">
    <location>
        <begin position="440"/>
        <end position="482"/>
    </location>
</feature>
<dbReference type="SMART" id="SM01294">
    <property type="entry name" value="PKS_PP_betabranch"/>
    <property type="match status" value="1"/>
</dbReference>
<dbReference type="Gene3D" id="3.30.70.3290">
    <property type="match status" value="1"/>
</dbReference>
<dbReference type="InterPro" id="IPR001227">
    <property type="entry name" value="Ac_transferase_dom_sf"/>
</dbReference>
<evidence type="ECO:0000256" key="4">
    <source>
        <dbReference type="ARBA" id="ARBA00023315"/>
    </source>
</evidence>
<dbReference type="InterPro" id="IPR020806">
    <property type="entry name" value="PKS_PP-bd"/>
</dbReference>
<dbReference type="Gene3D" id="3.40.366.10">
    <property type="entry name" value="Malonyl-Coenzyme A Acyl Carrier Protein, domain 2"/>
    <property type="match status" value="1"/>
</dbReference>
<protein>
    <submittedName>
        <fullName evidence="7">Acyltransferase domain-containing protein</fullName>
    </submittedName>
</protein>
<sequence length="499" mass="51505">CGVRPVAVVGHSQGEVAAACVAGVLSLEDAARLIAVRSRLIAGLAGDGGMLAVALPEARTADLLASRWAGRVGIAAVNGPASVVVSGERGALAEVEAACAADGVHARWVSVGYAAHSPRVDALRAPMLEELAGLRPGRGEIAFHSSVTGEREDGTALGAGYWFDNLRRPVLFERAVRGLHGRGHTAFIEISPHPVLALGLRQTVEDASGVPGAAVLGTLRREEGGADRFLTALAEAHVAGVDVDWAAVYRGSAARVDLPTYAFQHRRYWLDPGRVGEGGSVPVSAPSDGDAPLDEGTSGADSGARLRAAVEALAPVEREAVLLELVRDHTARALGHAGAADVEPRRGFMDAGVDSLTAMRLRDRINAATGLRLPTTAVFEHATPVALAERIGELLADVADASGIPADLDRLEAALSAPDMDEEERARTVERLRRIVADHDPADASRASSADGAADAAGGVRGASEAGSDAGGAPGADRDVRDASDDELFDLICEEFGIS</sequence>
<dbReference type="Pfam" id="PF00550">
    <property type="entry name" value="PP-binding"/>
    <property type="match status" value="1"/>
</dbReference>
<dbReference type="SMART" id="SM00827">
    <property type="entry name" value="PKS_AT"/>
    <property type="match status" value="1"/>
</dbReference>
<evidence type="ECO:0000313" key="8">
    <source>
        <dbReference type="Proteomes" id="UP001595923"/>
    </source>
</evidence>
<dbReference type="Gene3D" id="1.10.1200.10">
    <property type="entry name" value="ACP-like"/>
    <property type="match status" value="1"/>
</dbReference>
<dbReference type="EMBL" id="JBHSFQ010000074">
    <property type="protein sequence ID" value="MFC4566097.1"/>
    <property type="molecule type" value="Genomic_DNA"/>
</dbReference>
<feature type="non-terminal residue" evidence="7">
    <location>
        <position position="1"/>
    </location>
</feature>
<dbReference type="InterPro" id="IPR050091">
    <property type="entry name" value="PKS_NRPS_Biosynth_Enz"/>
</dbReference>
<evidence type="ECO:0000259" key="6">
    <source>
        <dbReference type="PROSITE" id="PS50075"/>
    </source>
</evidence>
<feature type="domain" description="Carrier" evidence="6">
    <location>
        <begin position="320"/>
        <end position="395"/>
    </location>
</feature>
<reference evidence="8" key="1">
    <citation type="journal article" date="2019" name="Int. J. Syst. Evol. Microbiol.">
        <title>The Global Catalogue of Microorganisms (GCM) 10K type strain sequencing project: providing services to taxonomists for standard genome sequencing and annotation.</title>
        <authorList>
            <consortium name="The Broad Institute Genomics Platform"/>
            <consortium name="The Broad Institute Genome Sequencing Center for Infectious Disease"/>
            <person name="Wu L."/>
            <person name="Ma J."/>
        </authorList>
    </citation>
    <scope>NUCLEOTIDE SEQUENCE [LARGE SCALE GENOMIC DNA]</scope>
    <source>
        <strain evidence="8">XZYJ18</strain>
    </source>
</reference>
<dbReference type="InterPro" id="IPR036736">
    <property type="entry name" value="ACP-like_sf"/>
</dbReference>
<evidence type="ECO:0000256" key="5">
    <source>
        <dbReference type="SAM" id="MobiDB-lite"/>
    </source>
</evidence>
<dbReference type="InterPro" id="IPR016036">
    <property type="entry name" value="Malonyl_transacylase_ACP-bd"/>
</dbReference>
<dbReference type="InterPro" id="IPR009081">
    <property type="entry name" value="PP-bd_ACP"/>
</dbReference>
<evidence type="ECO:0000256" key="2">
    <source>
        <dbReference type="ARBA" id="ARBA00022553"/>
    </source>
</evidence>
<evidence type="ECO:0000313" key="7">
    <source>
        <dbReference type="EMBL" id="MFC4566097.1"/>
    </source>
</evidence>
<dbReference type="SUPFAM" id="SSF52151">
    <property type="entry name" value="FabD/lysophospholipase-like"/>
    <property type="match status" value="1"/>
</dbReference>